<dbReference type="SUPFAM" id="SSF48317">
    <property type="entry name" value="Acid phosphatase/Vanadium-dependent haloperoxidase"/>
    <property type="match status" value="1"/>
</dbReference>
<keyword evidence="3" id="KW-1185">Reference proteome</keyword>
<dbReference type="Gene3D" id="1.10.606.20">
    <property type="match status" value="1"/>
</dbReference>
<dbReference type="PANTHER" id="PTHR34599:SF1">
    <property type="entry name" value="PHOSPHATIDIC ACID PHOSPHATASE TYPE 2_HALOPEROXIDASE DOMAIN-CONTAINING PROTEIN"/>
    <property type="match status" value="1"/>
</dbReference>
<accession>A0A8T0J1M5</accession>
<protein>
    <submittedName>
        <fullName evidence="2">Uncharacterized protein</fullName>
    </submittedName>
</protein>
<evidence type="ECO:0000313" key="3">
    <source>
        <dbReference type="Proteomes" id="UP000822688"/>
    </source>
</evidence>
<dbReference type="InterPro" id="IPR036938">
    <property type="entry name" value="PAP2/HPO_sf"/>
</dbReference>
<keyword evidence="1" id="KW-0732">Signal</keyword>
<dbReference type="Proteomes" id="UP000822688">
    <property type="component" value="Chromosome 2"/>
</dbReference>
<name>A0A8T0J1M5_CERPU</name>
<feature type="chain" id="PRO_5035871649" evidence="1">
    <location>
        <begin position="33"/>
        <end position="478"/>
    </location>
</feature>
<reference evidence="2" key="1">
    <citation type="submission" date="2020-06" db="EMBL/GenBank/DDBJ databases">
        <title>WGS assembly of Ceratodon purpureus strain R40.</title>
        <authorList>
            <person name="Carey S.B."/>
            <person name="Jenkins J."/>
            <person name="Shu S."/>
            <person name="Lovell J.T."/>
            <person name="Sreedasyam A."/>
            <person name="Maumus F."/>
            <person name="Tiley G.P."/>
            <person name="Fernandez-Pozo N."/>
            <person name="Barry K."/>
            <person name="Chen C."/>
            <person name="Wang M."/>
            <person name="Lipzen A."/>
            <person name="Daum C."/>
            <person name="Saski C.A."/>
            <person name="Payton A.C."/>
            <person name="Mcbreen J.C."/>
            <person name="Conrad R.E."/>
            <person name="Kollar L.M."/>
            <person name="Olsson S."/>
            <person name="Huttunen S."/>
            <person name="Landis J.B."/>
            <person name="Wickett N.J."/>
            <person name="Johnson M.G."/>
            <person name="Rensing S.A."/>
            <person name="Grimwood J."/>
            <person name="Schmutz J."/>
            <person name="Mcdaniel S.F."/>
        </authorList>
    </citation>
    <scope>NUCLEOTIDE SEQUENCE</scope>
    <source>
        <strain evidence="2">R40</strain>
    </source>
</reference>
<gene>
    <name evidence="2" type="ORF">KC19_2G275200</name>
</gene>
<dbReference type="CDD" id="cd03398">
    <property type="entry name" value="PAP2_haloperoxidase"/>
    <property type="match status" value="1"/>
</dbReference>
<feature type="signal peptide" evidence="1">
    <location>
        <begin position="1"/>
        <end position="32"/>
    </location>
</feature>
<dbReference type="InterPro" id="IPR052559">
    <property type="entry name" value="V-haloperoxidase"/>
</dbReference>
<organism evidence="2 3">
    <name type="scientific">Ceratodon purpureus</name>
    <name type="common">Fire moss</name>
    <name type="synonym">Dicranum purpureum</name>
    <dbReference type="NCBI Taxonomy" id="3225"/>
    <lineage>
        <taxon>Eukaryota</taxon>
        <taxon>Viridiplantae</taxon>
        <taxon>Streptophyta</taxon>
        <taxon>Embryophyta</taxon>
        <taxon>Bryophyta</taxon>
        <taxon>Bryophytina</taxon>
        <taxon>Bryopsida</taxon>
        <taxon>Dicranidae</taxon>
        <taxon>Pseudoditrichales</taxon>
        <taxon>Ditrichaceae</taxon>
        <taxon>Ceratodon</taxon>
    </lineage>
</organism>
<evidence type="ECO:0000256" key="1">
    <source>
        <dbReference type="SAM" id="SignalP"/>
    </source>
</evidence>
<dbReference type="AlphaFoldDB" id="A0A8T0J1M5"/>
<evidence type="ECO:0000313" key="2">
    <source>
        <dbReference type="EMBL" id="KAG0588868.1"/>
    </source>
</evidence>
<dbReference type="EMBL" id="CM026422">
    <property type="protein sequence ID" value="KAG0588868.1"/>
    <property type="molecule type" value="Genomic_DNA"/>
</dbReference>
<proteinExistence type="predicted"/>
<sequence>MMVKLICTEMERFAGGLLVLALVLSPMIVVQAALPSDNVSVQWNVLLNKLFCTSSGLVHDPIIILANLNLAQWHGLLALKGTGACTKPEAVVAYASRKVLATYFVFDQNTLIDPLLANQLTALGLSETEKKLAKGLGEAVARRLISKSDPAYEFALPELRSAINANQAHPTPGLLRFLPNDTVFGPNALFVTHAIAFDSPYVIPYPNRFIEEYLGDLKPMAVPSDAWDKQYNLLKDVGRINWSGRTYEMNYTASLYLCPRQNTTYCLFIESFWTVAAMNILPKETSLDDIVEVFAKLSVALHDALVVVAAQKDGYWFWRPQMAFTAGDPRHPPIPDWLPYGRVIFTGEYPSGTTMSYAAAATVLQDYFGKKKVPFTVDGGGVFGGATCYLAGTPVKPRHFDSLWAAVEEAKRGRMYVGAHYKFSVDDGAEAGKRVAQYILKHWGDRPPQGVLPDTEYLKVHANLPKKSGDWDPLRFEY</sequence>
<comment type="caution">
    <text evidence="2">The sequence shown here is derived from an EMBL/GenBank/DDBJ whole genome shotgun (WGS) entry which is preliminary data.</text>
</comment>
<dbReference type="PANTHER" id="PTHR34599">
    <property type="entry name" value="PEROXIDASE-RELATED"/>
    <property type="match status" value="1"/>
</dbReference>